<gene>
    <name evidence="1" type="ORF">F4821DRAFT_252951</name>
</gene>
<keyword evidence="2" id="KW-1185">Reference proteome</keyword>
<evidence type="ECO:0000313" key="1">
    <source>
        <dbReference type="EMBL" id="KAI6093954.1"/>
    </source>
</evidence>
<name>A0ACC0DMD9_9PEZI</name>
<organism evidence="1 2">
    <name type="scientific">Hypoxylon rubiginosum</name>
    <dbReference type="NCBI Taxonomy" id="110542"/>
    <lineage>
        <taxon>Eukaryota</taxon>
        <taxon>Fungi</taxon>
        <taxon>Dikarya</taxon>
        <taxon>Ascomycota</taxon>
        <taxon>Pezizomycotina</taxon>
        <taxon>Sordariomycetes</taxon>
        <taxon>Xylariomycetidae</taxon>
        <taxon>Xylariales</taxon>
        <taxon>Hypoxylaceae</taxon>
        <taxon>Hypoxylon</taxon>
    </lineage>
</organism>
<comment type="caution">
    <text evidence="1">The sequence shown here is derived from an EMBL/GenBank/DDBJ whole genome shotgun (WGS) entry which is preliminary data.</text>
</comment>
<accession>A0ACC0DMD9</accession>
<reference evidence="1 2" key="1">
    <citation type="journal article" date="2022" name="New Phytol.">
        <title>Ecological generalism drives hyperdiversity of secondary metabolite gene clusters in xylarialean endophytes.</title>
        <authorList>
            <person name="Franco M.E.E."/>
            <person name="Wisecaver J.H."/>
            <person name="Arnold A.E."/>
            <person name="Ju Y.M."/>
            <person name="Slot J.C."/>
            <person name="Ahrendt S."/>
            <person name="Moore L.P."/>
            <person name="Eastman K.E."/>
            <person name="Scott K."/>
            <person name="Konkel Z."/>
            <person name="Mondo S.J."/>
            <person name="Kuo A."/>
            <person name="Hayes R.D."/>
            <person name="Haridas S."/>
            <person name="Andreopoulos B."/>
            <person name="Riley R."/>
            <person name="LaButti K."/>
            <person name="Pangilinan J."/>
            <person name="Lipzen A."/>
            <person name="Amirebrahimi M."/>
            <person name="Yan J."/>
            <person name="Adam C."/>
            <person name="Keymanesh K."/>
            <person name="Ng V."/>
            <person name="Louie K."/>
            <person name="Northen T."/>
            <person name="Drula E."/>
            <person name="Henrissat B."/>
            <person name="Hsieh H.M."/>
            <person name="Youens-Clark K."/>
            <person name="Lutzoni F."/>
            <person name="Miadlikowska J."/>
            <person name="Eastwood D.C."/>
            <person name="Hamelin R.C."/>
            <person name="Grigoriev I.V."/>
            <person name="U'Ren J.M."/>
        </authorList>
    </citation>
    <scope>NUCLEOTIDE SEQUENCE [LARGE SCALE GENOMIC DNA]</scope>
    <source>
        <strain evidence="1 2">ER1909</strain>
    </source>
</reference>
<dbReference type="EMBL" id="MU394280">
    <property type="protein sequence ID" value="KAI6093954.1"/>
    <property type="molecule type" value="Genomic_DNA"/>
</dbReference>
<proteinExistence type="predicted"/>
<evidence type="ECO:0000313" key="2">
    <source>
        <dbReference type="Proteomes" id="UP001497680"/>
    </source>
</evidence>
<protein>
    <submittedName>
        <fullName evidence="1">Uncharacterized protein</fullName>
    </submittedName>
</protein>
<dbReference type="Proteomes" id="UP001497680">
    <property type="component" value="Unassembled WGS sequence"/>
</dbReference>
<sequence length="209" mass="21782">MTGNANANLDDFLAGLRFPDLDRVAHAASLNEGNPNQAETTVQGLVNAERAFRDSSAAVSYASEEETLQLHQLVSRIASRVPADDANAPVADDDANAPVADDDANAPVADDGNIDLPENGVPLSVLRMVEPPANFEIRSNNLSGGGAIWALTFGSAPGPAVTPGRSRAAQPLVATSGRTTLVVELLPGTAVGRVVVKRVFPEKMKAYTT</sequence>